<evidence type="ECO:0000256" key="1">
    <source>
        <dbReference type="SAM" id="Phobius"/>
    </source>
</evidence>
<dbReference type="PANTHER" id="PTHR28161:SF1">
    <property type="entry name" value="ATP SYNTHASE SUBUNIT F, MITOCHONDRIAL"/>
    <property type="match status" value="1"/>
</dbReference>
<dbReference type="AlphaFoldDB" id="A0A397G494"/>
<gene>
    <name evidence="2" type="ORF">Glove_680g34</name>
</gene>
<evidence type="ECO:0008006" key="4">
    <source>
        <dbReference type="Google" id="ProtNLM"/>
    </source>
</evidence>
<accession>A0A397G494</accession>
<name>A0A397G494_9GLOM</name>
<dbReference type="STRING" id="1348612.A0A397G494"/>
<dbReference type="Pfam" id="PF10791">
    <property type="entry name" value="F1F0-ATPsyn_F"/>
    <property type="match status" value="1"/>
</dbReference>
<dbReference type="OrthoDB" id="5561579at2759"/>
<keyword evidence="3" id="KW-1185">Reference proteome</keyword>
<reference evidence="2 3" key="1">
    <citation type="submission" date="2018-08" db="EMBL/GenBank/DDBJ databases">
        <title>Genome and evolution of the arbuscular mycorrhizal fungus Diversispora epigaea (formerly Glomus versiforme) and its bacterial endosymbionts.</title>
        <authorList>
            <person name="Sun X."/>
            <person name="Fei Z."/>
            <person name="Harrison M."/>
        </authorList>
    </citation>
    <scope>NUCLEOTIDE SEQUENCE [LARGE SCALE GENOMIC DNA]</scope>
    <source>
        <strain evidence="2 3">IT104</strain>
    </source>
</reference>
<dbReference type="InterPro" id="IPR019727">
    <property type="entry name" value="ATP_synth_F0_fsu_mt_fun"/>
</dbReference>
<proteinExistence type="predicted"/>
<comment type="caution">
    <text evidence="2">The sequence shown here is derived from an EMBL/GenBank/DDBJ whole genome shotgun (WGS) entry which is preliminary data.</text>
</comment>
<evidence type="ECO:0000313" key="3">
    <source>
        <dbReference type="Proteomes" id="UP000266861"/>
    </source>
</evidence>
<organism evidence="2 3">
    <name type="scientific">Diversispora epigaea</name>
    <dbReference type="NCBI Taxonomy" id="1348612"/>
    <lineage>
        <taxon>Eukaryota</taxon>
        <taxon>Fungi</taxon>
        <taxon>Fungi incertae sedis</taxon>
        <taxon>Mucoromycota</taxon>
        <taxon>Glomeromycotina</taxon>
        <taxon>Glomeromycetes</taxon>
        <taxon>Diversisporales</taxon>
        <taxon>Diversisporaceae</taxon>
        <taxon>Diversispora</taxon>
    </lineage>
</organism>
<dbReference type="EMBL" id="PQFF01000549">
    <property type="protein sequence ID" value="RHZ45427.1"/>
    <property type="molecule type" value="Genomic_DNA"/>
</dbReference>
<feature type="transmembrane region" description="Helical" evidence="1">
    <location>
        <begin position="64"/>
        <end position="82"/>
    </location>
</feature>
<dbReference type="Proteomes" id="UP000266861">
    <property type="component" value="Unassembled WGS sequence"/>
</dbReference>
<sequence>MSSTKSLIPPKLSVAGVTGSSLRFARLGDFYSKLPKGPLIETPPPGFLGRYCYKYFRTSSPAPILHIIIGVGLIGYTINYQFHLKYHKSQKYH</sequence>
<keyword evidence="1" id="KW-0812">Transmembrane</keyword>
<evidence type="ECO:0000313" key="2">
    <source>
        <dbReference type="EMBL" id="RHZ45427.1"/>
    </source>
</evidence>
<protein>
    <recommendedName>
        <fullName evidence="4">ATP synthase subunit f, mitochondrial</fullName>
    </recommendedName>
</protein>
<dbReference type="PANTHER" id="PTHR28161">
    <property type="entry name" value="ATP SYNTHASE SUBUNIT F, MITOCHONDRIAL"/>
    <property type="match status" value="1"/>
</dbReference>
<dbReference type="GO" id="GO:0046933">
    <property type="term" value="F:proton-transporting ATP synthase activity, rotational mechanism"/>
    <property type="evidence" value="ECO:0007669"/>
    <property type="project" value="TreeGrafter"/>
</dbReference>
<keyword evidence="1" id="KW-1133">Transmembrane helix</keyword>
<keyword evidence="1" id="KW-0472">Membrane</keyword>